<sequence>MSRVKLYFREENTDESTASDVSANDATRRGNDYGTVNSNPVTTQQLVLIHRAYSQFAFYDKRLFDLFFRQMVLLGNKLKPLEIVIIANSMGKSKLHNQAVVDLLCKRVIAQKSGFTMDMIAVFLHGICVPRDNNNNREFFTKIFEAIIENTFEGEINAKHCLTMLQIMTKVKPAQDTCVTFFVNRLLDLRDELSGLETANAVAYITKLDANYAHLSAFVERYIDRYDKDDAIRNAQHLVILFYALSRAEGDTFDKYRNTLLELLHEIPTKYYDPMQVANILRVMATRKIHDVRLLSELSRYVEIKMQTSSRLSRLRCCHAFVNTVCFGCDVNCALH</sequence>
<dbReference type="RefSeq" id="XP_012766634.1">
    <property type="nucleotide sequence ID" value="XM_012911180.1"/>
</dbReference>
<feature type="region of interest" description="Disordered" evidence="1">
    <location>
        <begin position="15"/>
        <end position="35"/>
    </location>
</feature>
<dbReference type="KEGG" id="bbig:BBBOND_0107460"/>
<evidence type="ECO:0000313" key="2">
    <source>
        <dbReference type="EMBL" id="CDR94448.1"/>
    </source>
</evidence>
<evidence type="ECO:0000256" key="1">
    <source>
        <dbReference type="SAM" id="MobiDB-lite"/>
    </source>
</evidence>
<dbReference type="OMA" id="GEINAKH"/>
<feature type="compositionally biased region" description="Polar residues" evidence="1">
    <location>
        <begin position="15"/>
        <end position="25"/>
    </location>
</feature>
<dbReference type="EMBL" id="LK391707">
    <property type="protein sequence ID" value="CDR94448.1"/>
    <property type="molecule type" value="Genomic_DNA"/>
</dbReference>
<gene>
    <name evidence="2" type="ORF">BBBOND_0107460</name>
</gene>
<dbReference type="STRING" id="5866.A0A061D1D5"/>
<dbReference type="Proteomes" id="UP000033188">
    <property type="component" value="Chromosome 1"/>
</dbReference>
<dbReference type="OrthoDB" id="366399at2759"/>
<reference evidence="3" key="1">
    <citation type="journal article" date="2014" name="Nucleic Acids Res.">
        <title>The evolutionary dynamics of variant antigen genes in Babesia reveal a history of genomic innovation underlying host-parasite interaction.</title>
        <authorList>
            <person name="Jackson A.P."/>
            <person name="Otto T.D."/>
            <person name="Darby A."/>
            <person name="Ramaprasad A."/>
            <person name="Xia D."/>
            <person name="Echaide I.E."/>
            <person name="Farber M."/>
            <person name="Gahlot S."/>
            <person name="Gamble J."/>
            <person name="Gupta D."/>
            <person name="Gupta Y."/>
            <person name="Jackson L."/>
            <person name="Malandrin L."/>
            <person name="Malas T.B."/>
            <person name="Moussa E."/>
            <person name="Nair M."/>
            <person name="Reid A.J."/>
            <person name="Sanders M."/>
            <person name="Sharma J."/>
            <person name="Tracey A."/>
            <person name="Quail M.A."/>
            <person name="Weir W."/>
            <person name="Wastling J.M."/>
            <person name="Hall N."/>
            <person name="Willadsen P."/>
            <person name="Lingelbach K."/>
            <person name="Shiels B."/>
            <person name="Tait A."/>
            <person name="Berriman M."/>
            <person name="Allred D.R."/>
            <person name="Pain A."/>
        </authorList>
    </citation>
    <scope>NUCLEOTIDE SEQUENCE [LARGE SCALE GENOMIC DNA]</scope>
    <source>
        <strain evidence="3">Bond</strain>
    </source>
</reference>
<keyword evidence="3" id="KW-1185">Reference proteome</keyword>
<dbReference type="VEuPathDB" id="PiroplasmaDB:BBBOND_0107460"/>
<evidence type="ECO:0000313" key="3">
    <source>
        <dbReference type="Proteomes" id="UP000033188"/>
    </source>
</evidence>
<accession>A0A061D1D5</accession>
<dbReference type="AlphaFoldDB" id="A0A061D1D5"/>
<dbReference type="GeneID" id="24562989"/>
<name>A0A061D1D5_BABBI</name>
<protein>
    <submittedName>
        <fullName evidence="2">Uncharacterized protein</fullName>
    </submittedName>
</protein>
<organism evidence="2 3">
    <name type="scientific">Babesia bigemina</name>
    <dbReference type="NCBI Taxonomy" id="5866"/>
    <lineage>
        <taxon>Eukaryota</taxon>
        <taxon>Sar</taxon>
        <taxon>Alveolata</taxon>
        <taxon>Apicomplexa</taxon>
        <taxon>Aconoidasida</taxon>
        <taxon>Piroplasmida</taxon>
        <taxon>Babesiidae</taxon>
        <taxon>Babesia</taxon>
    </lineage>
</organism>
<proteinExistence type="predicted"/>